<dbReference type="AlphaFoldDB" id="A0A1Q8YFL5"/>
<dbReference type="Proteomes" id="UP000185911">
    <property type="component" value="Unassembled WGS sequence"/>
</dbReference>
<sequence>MSMPNTMTAKELQLWLHTQFPVENERHEWKEWRSLKSNISGRKGEDLVSYVSALANMDGGCVVIGAQDKTLVTTGIQDFADYTPENVVHRILGKTPGLPSLGLRIEVLQASDTGAIVWLVHVPRHAARQPVLAHDRAWQRDGDSLTDLREDRRKAILNELMAGHDWSAGVLTTATLTDLDPQAIAKAREKFATKHQRERWAADIETWSVTEFLDRAKITLHGQITRTALLLLGRPDSVALLTPNSAEISWLVREERIAKLAASWMASQKTISLASAPPVFTATRGWRGP</sequence>
<reference evidence="2 3" key="1">
    <citation type="submission" date="2017-01" db="EMBL/GenBank/DDBJ databases">
        <title>Genome sequence of Rhodoferax antarcticus ANT.BR, a psychrophilic purple nonsulfur bacterium from an Antarctic microbial mat.</title>
        <authorList>
            <person name="Baker J."/>
            <person name="Riester C."/>
            <person name="Skinner B."/>
            <person name="Newell A."/>
            <person name="Swingley W."/>
            <person name="Madigan M."/>
            <person name="Jung D."/>
            <person name="Asao M."/>
            <person name="Chen M."/>
            <person name="Loughlin P."/>
            <person name="Pan H."/>
            <person name="Lin S."/>
            <person name="Li N."/>
            <person name="Shaw J."/>
            <person name="Prado M."/>
            <person name="Sherman C."/>
            <person name="Li X."/>
            <person name="Tang J."/>
            <person name="Blankenship R."/>
            <person name="Zhao T."/>
            <person name="Touchman J."/>
            <person name="Sattley M."/>
        </authorList>
    </citation>
    <scope>NUCLEOTIDE SEQUENCE [LARGE SCALE GENOMIC DNA]</scope>
    <source>
        <strain evidence="2 3">ANT.BR</strain>
    </source>
</reference>
<dbReference type="PANTHER" id="PTHR30595">
    <property type="entry name" value="GLPR-RELATED TRANSCRIPTIONAL REPRESSOR"/>
    <property type="match status" value="1"/>
</dbReference>
<dbReference type="EMBL" id="MSYM01000011">
    <property type="protein sequence ID" value="OLP06816.1"/>
    <property type="molecule type" value="Genomic_DNA"/>
</dbReference>
<dbReference type="Pfam" id="PF04326">
    <property type="entry name" value="SLFN_AlbA_2"/>
    <property type="match status" value="1"/>
</dbReference>
<dbReference type="InterPro" id="IPR038461">
    <property type="entry name" value="Schlafen_AlbA_2_dom_sf"/>
</dbReference>
<name>A0A1Q8YFL5_9BURK</name>
<proteinExistence type="predicted"/>
<keyword evidence="3" id="KW-1185">Reference proteome</keyword>
<comment type="caution">
    <text evidence="2">The sequence shown here is derived from an EMBL/GenBank/DDBJ whole genome shotgun (WGS) entry which is preliminary data.</text>
</comment>
<dbReference type="PANTHER" id="PTHR30595:SF6">
    <property type="entry name" value="SCHLAFEN ALBA-2 DOMAIN-CONTAINING PROTEIN"/>
    <property type="match status" value="1"/>
</dbReference>
<organism evidence="2 3">
    <name type="scientific">Rhodoferax antarcticus ANT.BR</name>
    <dbReference type="NCBI Taxonomy" id="1111071"/>
    <lineage>
        <taxon>Bacteria</taxon>
        <taxon>Pseudomonadati</taxon>
        <taxon>Pseudomonadota</taxon>
        <taxon>Betaproteobacteria</taxon>
        <taxon>Burkholderiales</taxon>
        <taxon>Comamonadaceae</taxon>
        <taxon>Rhodoferax</taxon>
    </lineage>
</organism>
<accession>A0A1Q8YFL5</accession>
<dbReference type="Gene3D" id="3.30.950.30">
    <property type="entry name" value="Schlafen, AAA domain"/>
    <property type="match status" value="1"/>
</dbReference>
<evidence type="ECO:0000313" key="2">
    <source>
        <dbReference type="EMBL" id="OLP06816.1"/>
    </source>
</evidence>
<gene>
    <name evidence="2" type="ORF">BLL52_1561</name>
</gene>
<protein>
    <recommendedName>
        <fullName evidence="1">Schlafen AlbA-2 domain-containing protein</fullName>
    </recommendedName>
</protein>
<feature type="domain" description="Schlafen AlbA-2" evidence="1">
    <location>
        <begin position="23"/>
        <end position="144"/>
    </location>
</feature>
<dbReference type="STRING" id="81479.RA876_02305"/>
<dbReference type="InterPro" id="IPR007421">
    <property type="entry name" value="Schlafen_AlbA_2_dom"/>
</dbReference>
<evidence type="ECO:0000259" key="1">
    <source>
        <dbReference type="Pfam" id="PF04326"/>
    </source>
</evidence>
<evidence type="ECO:0000313" key="3">
    <source>
        <dbReference type="Proteomes" id="UP000185911"/>
    </source>
</evidence>